<accession>A0AA40KDU6</accession>
<dbReference type="AlphaFoldDB" id="A0AA40KDU6"/>
<sequence length="113" mass="12810">MQRILCFLRGRQIALSLIVQGRKLRSKCFLHNGTRFGEIPYRVSKLGLCGNADKKEKISRNDEGGGCFLRVCRETGLALCCSKARNVSETGNETMTDRSLLKNDAFERFTFEE</sequence>
<evidence type="ECO:0000313" key="1">
    <source>
        <dbReference type="EMBL" id="KAK1116495.1"/>
    </source>
</evidence>
<evidence type="ECO:0000313" key="2">
    <source>
        <dbReference type="Proteomes" id="UP001177670"/>
    </source>
</evidence>
<dbReference type="Proteomes" id="UP001177670">
    <property type="component" value="Unassembled WGS sequence"/>
</dbReference>
<organism evidence="1 2">
    <name type="scientific">Melipona bicolor</name>
    <dbReference type="NCBI Taxonomy" id="60889"/>
    <lineage>
        <taxon>Eukaryota</taxon>
        <taxon>Metazoa</taxon>
        <taxon>Ecdysozoa</taxon>
        <taxon>Arthropoda</taxon>
        <taxon>Hexapoda</taxon>
        <taxon>Insecta</taxon>
        <taxon>Pterygota</taxon>
        <taxon>Neoptera</taxon>
        <taxon>Endopterygota</taxon>
        <taxon>Hymenoptera</taxon>
        <taxon>Apocrita</taxon>
        <taxon>Aculeata</taxon>
        <taxon>Apoidea</taxon>
        <taxon>Anthophila</taxon>
        <taxon>Apidae</taxon>
        <taxon>Melipona</taxon>
    </lineage>
</organism>
<protein>
    <submittedName>
        <fullName evidence="1">Uncharacterized protein</fullName>
    </submittedName>
</protein>
<name>A0AA40KDU6_9HYME</name>
<proteinExistence type="predicted"/>
<feature type="non-terminal residue" evidence="1">
    <location>
        <position position="113"/>
    </location>
</feature>
<keyword evidence="2" id="KW-1185">Reference proteome</keyword>
<comment type="caution">
    <text evidence="1">The sequence shown here is derived from an EMBL/GenBank/DDBJ whole genome shotgun (WGS) entry which is preliminary data.</text>
</comment>
<gene>
    <name evidence="1" type="ORF">K0M31_019024</name>
</gene>
<reference evidence="1" key="1">
    <citation type="submission" date="2021-10" db="EMBL/GenBank/DDBJ databases">
        <title>Melipona bicolor Genome sequencing and assembly.</title>
        <authorList>
            <person name="Araujo N.S."/>
            <person name="Arias M.C."/>
        </authorList>
    </citation>
    <scope>NUCLEOTIDE SEQUENCE</scope>
    <source>
        <strain evidence="1">USP_2M_L1-L4_2017</strain>
        <tissue evidence="1">Whole body</tissue>
    </source>
</reference>
<dbReference type="EMBL" id="JAHYIQ010000072">
    <property type="protein sequence ID" value="KAK1116495.1"/>
    <property type="molecule type" value="Genomic_DNA"/>
</dbReference>